<dbReference type="GO" id="GO:0000160">
    <property type="term" value="P:phosphorelay signal transduction system"/>
    <property type="evidence" value="ECO:0007669"/>
    <property type="project" value="InterPro"/>
</dbReference>
<dbReference type="PROSITE" id="PS00622">
    <property type="entry name" value="HTH_LUXR_1"/>
    <property type="match status" value="1"/>
</dbReference>
<dbReference type="InterPro" id="IPR039420">
    <property type="entry name" value="WalR-like"/>
</dbReference>
<dbReference type="InterPro" id="IPR011006">
    <property type="entry name" value="CheY-like_superfamily"/>
</dbReference>
<dbReference type="Gene3D" id="3.40.50.2300">
    <property type="match status" value="1"/>
</dbReference>
<protein>
    <submittedName>
        <fullName evidence="9">DNA-binding response regulator</fullName>
    </submittedName>
</protein>
<proteinExistence type="predicted"/>
<feature type="region of interest" description="Disordered" evidence="6">
    <location>
        <begin position="211"/>
        <end position="230"/>
    </location>
</feature>
<keyword evidence="1 5" id="KW-0597">Phosphoprotein</keyword>
<feature type="domain" description="HTH luxR-type" evidence="7">
    <location>
        <begin position="139"/>
        <end position="204"/>
    </location>
</feature>
<keyword evidence="3 9" id="KW-0238">DNA-binding</keyword>
<name>A0A917U0T8_9ACTN</name>
<dbReference type="PROSITE" id="PS50110">
    <property type="entry name" value="RESPONSE_REGULATORY"/>
    <property type="match status" value="1"/>
</dbReference>
<dbReference type="GO" id="GO:0003677">
    <property type="term" value="F:DNA binding"/>
    <property type="evidence" value="ECO:0007669"/>
    <property type="project" value="UniProtKB-KW"/>
</dbReference>
<dbReference type="AlphaFoldDB" id="A0A917U0T8"/>
<keyword evidence="10" id="KW-1185">Reference proteome</keyword>
<gene>
    <name evidence="9" type="ORF">GCM10011608_35380</name>
</gene>
<reference evidence="9" key="2">
    <citation type="submission" date="2020-09" db="EMBL/GenBank/DDBJ databases">
        <authorList>
            <person name="Sun Q."/>
            <person name="Zhou Y."/>
        </authorList>
    </citation>
    <scope>NUCLEOTIDE SEQUENCE</scope>
    <source>
        <strain evidence="9">CGMCC 4.7312</strain>
    </source>
</reference>
<dbReference type="Proteomes" id="UP000608890">
    <property type="component" value="Unassembled WGS sequence"/>
</dbReference>
<evidence type="ECO:0000256" key="2">
    <source>
        <dbReference type="ARBA" id="ARBA00023015"/>
    </source>
</evidence>
<dbReference type="PROSITE" id="PS50043">
    <property type="entry name" value="HTH_LUXR_2"/>
    <property type="match status" value="1"/>
</dbReference>
<dbReference type="GO" id="GO:0006355">
    <property type="term" value="P:regulation of DNA-templated transcription"/>
    <property type="evidence" value="ECO:0007669"/>
    <property type="project" value="InterPro"/>
</dbReference>
<evidence type="ECO:0000256" key="1">
    <source>
        <dbReference type="ARBA" id="ARBA00022553"/>
    </source>
</evidence>
<dbReference type="SUPFAM" id="SSF52172">
    <property type="entry name" value="CheY-like"/>
    <property type="match status" value="1"/>
</dbReference>
<evidence type="ECO:0000256" key="5">
    <source>
        <dbReference type="PROSITE-ProRule" id="PRU00169"/>
    </source>
</evidence>
<evidence type="ECO:0000259" key="8">
    <source>
        <dbReference type="PROSITE" id="PS50110"/>
    </source>
</evidence>
<evidence type="ECO:0000259" key="7">
    <source>
        <dbReference type="PROSITE" id="PS50043"/>
    </source>
</evidence>
<dbReference type="EMBL" id="BMNB01000015">
    <property type="protein sequence ID" value="GGM47539.1"/>
    <property type="molecule type" value="Genomic_DNA"/>
</dbReference>
<dbReference type="InterPro" id="IPR000792">
    <property type="entry name" value="Tscrpt_reg_LuxR_C"/>
</dbReference>
<evidence type="ECO:0000256" key="3">
    <source>
        <dbReference type="ARBA" id="ARBA00023125"/>
    </source>
</evidence>
<feature type="modified residue" description="4-aspartylphosphate" evidence="5">
    <location>
        <position position="49"/>
    </location>
</feature>
<dbReference type="InterPro" id="IPR001789">
    <property type="entry name" value="Sig_transdc_resp-reg_receiver"/>
</dbReference>
<dbReference type="Pfam" id="PF00196">
    <property type="entry name" value="GerE"/>
    <property type="match status" value="1"/>
</dbReference>
<dbReference type="CDD" id="cd17535">
    <property type="entry name" value="REC_NarL-like"/>
    <property type="match status" value="1"/>
</dbReference>
<evidence type="ECO:0000256" key="6">
    <source>
        <dbReference type="SAM" id="MobiDB-lite"/>
    </source>
</evidence>
<feature type="domain" description="Response regulatory" evidence="8">
    <location>
        <begin position="1"/>
        <end position="114"/>
    </location>
</feature>
<evidence type="ECO:0000313" key="9">
    <source>
        <dbReference type="EMBL" id="GGM47539.1"/>
    </source>
</evidence>
<dbReference type="SMART" id="SM00421">
    <property type="entry name" value="HTH_LUXR"/>
    <property type="match status" value="1"/>
</dbReference>
<keyword evidence="4" id="KW-0804">Transcription</keyword>
<dbReference type="SMART" id="SM00448">
    <property type="entry name" value="REC"/>
    <property type="match status" value="1"/>
</dbReference>
<comment type="caution">
    <text evidence="9">The sequence shown here is derived from an EMBL/GenBank/DDBJ whole genome shotgun (WGS) entry which is preliminary data.</text>
</comment>
<dbReference type="CDD" id="cd06170">
    <property type="entry name" value="LuxR_C_like"/>
    <property type="match status" value="1"/>
</dbReference>
<organism evidence="9 10">
    <name type="scientific">Micromonospora sonchi</name>
    <dbReference type="NCBI Taxonomy" id="1763543"/>
    <lineage>
        <taxon>Bacteria</taxon>
        <taxon>Bacillati</taxon>
        <taxon>Actinomycetota</taxon>
        <taxon>Actinomycetes</taxon>
        <taxon>Micromonosporales</taxon>
        <taxon>Micromonosporaceae</taxon>
        <taxon>Micromonospora</taxon>
    </lineage>
</organism>
<dbReference type="InterPro" id="IPR058245">
    <property type="entry name" value="NreC/VraR/RcsB-like_REC"/>
</dbReference>
<dbReference type="PANTHER" id="PTHR43214:SF24">
    <property type="entry name" value="TRANSCRIPTIONAL REGULATORY PROTEIN NARL-RELATED"/>
    <property type="match status" value="1"/>
</dbReference>
<dbReference type="PRINTS" id="PR00038">
    <property type="entry name" value="HTHLUXR"/>
</dbReference>
<keyword evidence="2" id="KW-0805">Transcription regulation</keyword>
<accession>A0A917U0T8</accession>
<evidence type="ECO:0000256" key="4">
    <source>
        <dbReference type="ARBA" id="ARBA00023163"/>
    </source>
</evidence>
<dbReference type="PANTHER" id="PTHR43214">
    <property type="entry name" value="TWO-COMPONENT RESPONSE REGULATOR"/>
    <property type="match status" value="1"/>
</dbReference>
<dbReference type="RefSeq" id="WP_229706003.1">
    <property type="nucleotide sequence ID" value="NZ_BMNB01000015.1"/>
</dbReference>
<evidence type="ECO:0000313" key="10">
    <source>
        <dbReference type="Proteomes" id="UP000608890"/>
    </source>
</evidence>
<dbReference type="Pfam" id="PF00072">
    <property type="entry name" value="Response_reg"/>
    <property type="match status" value="1"/>
</dbReference>
<sequence length="230" mass="25067">MIVDDQALLREGFRLILERAGMEVVAEARDGIEAVAVCAEHRPDVVLMDVRMPRLDGIEATRRIVVQQPGVRVMALTTFDLDEYVYGAVLAGASGFLLKDAPPDDLVHAVRVVARGEAMLAPELTRRLLDRFATAPSTSPAPLPNVTEREAAVLRQVARGRSNTEIASALFLSEATVKTCVSRLLTKLNLRDRVQLAVLAYESGLVQAGDEAWGHNPPEWTTHPGPRLSS</sequence>
<reference evidence="9" key="1">
    <citation type="journal article" date="2014" name="Int. J. Syst. Evol. Microbiol.">
        <title>Complete genome sequence of Corynebacterium casei LMG S-19264T (=DSM 44701T), isolated from a smear-ripened cheese.</title>
        <authorList>
            <consortium name="US DOE Joint Genome Institute (JGI-PGF)"/>
            <person name="Walter F."/>
            <person name="Albersmeier A."/>
            <person name="Kalinowski J."/>
            <person name="Ruckert C."/>
        </authorList>
    </citation>
    <scope>NUCLEOTIDE SEQUENCE</scope>
    <source>
        <strain evidence="9">CGMCC 4.7312</strain>
    </source>
</reference>